<keyword evidence="3" id="KW-1185">Reference proteome</keyword>
<dbReference type="Proteomes" id="UP000198253">
    <property type="component" value="Chromosome I"/>
</dbReference>
<protein>
    <submittedName>
        <fullName evidence="2">Uncharacterized protein</fullName>
    </submittedName>
</protein>
<sequence length="52" mass="5335">MGRNRTRTGTALLVSAIVAAGVGVTRAGGDRPRRARGAAASAHRPGQPRRVT</sequence>
<dbReference type="AlphaFoldDB" id="A0A1C5A3A0"/>
<dbReference type="EMBL" id="LT607413">
    <property type="protein sequence ID" value="SCF39692.1"/>
    <property type="molecule type" value="Genomic_DNA"/>
</dbReference>
<proteinExistence type="predicted"/>
<organism evidence="2 3">
    <name type="scientific">Micromonospora echinospora</name>
    <name type="common">Micromonospora purpurea</name>
    <dbReference type="NCBI Taxonomy" id="1877"/>
    <lineage>
        <taxon>Bacteria</taxon>
        <taxon>Bacillati</taxon>
        <taxon>Actinomycetota</taxon>
        <taxon>Actinomycetes</taxon>
        <taxon>Micromonosporales</taxon>
        <taxon>Micromonosporaceae</taxon>
        <taxon>Micromonospora</taxon>
    </lineage>
</organism>
<name>A0A1C5A3A0_MICEC</name>
<evidence type="ECO:0000313" key="3">
    <source>
        <dbReference type="Proteomes" id="UP000198253"/>
    </source>
</evidence>
<reference evidence="3" key="1">
    <citation type="submission" date="2016-06" db="EMBL/GenBank/DDBJ databases">
        <authorList>
            <person name="Varghese N."/>
            <person name="Submissions Spin"/>
        </authorList>
    </citation>
    <scope>NUCLEOTIDE SEQUENCE [LARGE SCALE GENOMIC DNA]</scope>
    <source>
        <strain evidence="3">DSM 43816</strain>
    </source>
</reference>
<accession>A0A1C5A3A0</accession>
<dbReference type="InParanoid" id="A0A1C5A3A0"/>
<feature type="region of interest" description="Disordered" evidence="1">
    <location>
        <begin position="26"/>
        <end position="52"/>
    </location>
</feature>
<gene>
    <name evidence="2" type="ORF">GA0070618_6224</name>
</gene>
<dbReference type="RefSeq" id="WP_157749044.1">
    <property type="nucleotide sequence ID" value="NZ_LT607413.1"/>
</dbReference>
<evidence type="ECO:0000256" key="1">
    <source>
        <dbReference type="SAM" id="MobiDB-lite"/>
    </source>
</evidence>
<evidence type="ECO:0000313" key="2">
    <source>
        <dbReference type="EMBL" id="SCF39692.1"/>
    </source>
</evidence>